<name>A0A418M4H5_9BACT</name>
<proteinExistence type="predicted"/>
<keyword evidence="1" id="KW-0812">Transmembrane</keyword>
<sequence length="134" mass="15140">MPTARLVVDFGLVVLIWLVQLIIYPSFRYMSPEQLAIWHPKYTTLITLVVGPLMLAQVAVIGWEVVSRFSWLALISALLVGFTWFSTAFQAVPLHNQLGAGMNVSDTIERLIQVNWSRTVVWTLIFLLGLVRKG</sequence>
<evidence type="ECO:0000313" key="2">
    <source>
        <dbReference type="EMBL" id="RIV20630.1"/>
    </source>
</evidence>
<gene>
    <name evidence="2" type="ORF">DYU11_21565</name>
</gene>
<comment type="caution">
    <text evidence="2">The sequence shown here is derived from an EMBL/GenBank/DDBJ whole genome shotgun (WGS) entry which is preliminary data.</text>
</comment>
<accession>A0A418M4H5</accession>
<organism evidence="2 3">
    <name type="scientific">Fibrisoma montanum</name>
    <dbReference type="NCBI Taxonomy" id="2305895"/>
    <lineage>
        <taxon>Bacteria</taxon>
        <taxon>Pseudomonadati</taxon>
        <taxon>Bacteroidota</taxon>
        <taxon>Cytophagia</taxon>
        <taxon>Cytophagales</taxon>
        <taxon>Spirosomataceae</taxon>
        <taxon>Fibrisoma</taxon>
    </lineage>
</organism>
<evidence type="ECO:0000313" key="3">
    <source>
        <dbReference type="Proteomes" id="UP000283523"/>
    </source>
</evidence>
<dbReference type="AlphaFoldDB" id="A0A418M4H5"/>
<keyword evidence="1" id="KW-0472">Membrane</keyword>
<feature type="transmembrane region" description="Helical" evidence="1">
    <location>
        <begin position="112"/>
        <end position="131"/>
    </location>
</feature>
<reference evidence="2 3" key="1">
    <citation type="submission" date="2018-08" db="EMBL/GenBank/DDBJ databases">
        <title>Fibrisoma montanum sp. nov., isolated from Danxia mountain soil.</title>
        <authorList>
            <person name="Huang Y."/>
        </authorList>
    </citation>
    <scope>NUCLEOTIDE SEQUENCE [LARGE SCALE GENOMIC DNA]</scope>
    <source>
        <strain evidence="2 3">HYT19</strain>
    </source>
</reference>
<feature type="transmembrane region" description="Helical" evidence="1">
    <location>
        <begin position="69"/>
        <end position="92"/>
    </location>
</feature>
<dbReference type="Proteomes" id="UP000283523">
    <property type="component" value="Unassembled WGS sequence"/>
</dbReference>
<dbReference type="OrthoDB" id="883418at2"/>
<keyword evidence="3" id="KW-1185">Reference proteome</keyword>
<dbReference type="RefSeq" id="WP_119669800.1">
    <property type="nucleotide sequence ID" value="NZ_QXED01000006.1"/>
</dbReference>
<protein>
    <recommendedName>
        <fullName evidence="4">DUF1772 domain-containing protein</fullName>
    </recommendedName>
</protein>
<dbReference type="EMBL" id="QXED01000006">
    <property type="protein sequence ID" value="RIV20630.1"/>
    <property type="molecule type" value="Genomic_DNA"/>
</dbReference>
<keyword evidence="1" id="KW-1133">Transmembrane helix</keyword>
<feature type="transmembrane region" description="Helical" evidence="1">
    <location>
        <begin position="7"/>
        <end position="27"/>
    </location>
</feature>
<evidence type="ECO:0008006" key="4">
    <source>
        <dbReference type="Google" id="ProtNLM"/>
    </source>
</evidence>
<feature type="transmembrane region" description="Helical" evidence="1">
    <location>
        <begin position="42"/>
        <end position="62"/>
    </location>
</feature>
<evidence type="ECO:0000256" key="1">
    <source>
        <dbReference type="SAM" id="Phobius"/>
    </source>
</evidence>